<name>A0ABT5T8P6_9RHOB</name>
<keyword evidence="1" id="KW-0175">Coiled coil</keyword>
<gene>
    <name evidence="4" type="ORF">PUT78_09615</name>
</gene>
<accession>A0ABT5T8P6</accession>
<feature type="transmembrane region" description="Helical" evidence="3">
    <location>
        <begin position="113"/>
        <end position="131"/>
    </location>
</feature>
<keyword evidence="5" id="KW-1185">Reference proteome</keyword>
<feature type="region of interest" description="Disordered" evidence="2">
    <location>
        <begin position="1"/>
        <end position="24"/>
    </location>
</feature>
<keyword evidence="3" id="KW-0812">Transmembrane</keyword>
<dbReference type="RefSeq" id="WP_274352046.1">
    <property type="nucleotide sequence ID" value="NZ_JAQZSM010000007.1"/>
</dbReference>
<reference evidence="4" key="1">
    <citation type="submission" date="2023-02" db="EMBL/GenBank/DDBJ databases">
        <title>Description of Roseinatronobacter alkalisoli sp. nov., an alkaliphilic bacerium isolated from soda soil.</title>
        <authorList>
            <person name="Wei W."/>
        </authorList>
    </citation>
    <scope>NUCLEOTIDE SEQUENCE</scope>
    <source>
        <strain evidence="4">HJB301</strain>
    </source>
</reference>
<feature type="coiled-coil region" evidence="1">
    <location>
        <begin position="32"/>
        <end position="59"/>
    </location>
</feature>
<evidence type="ECO:0000256" key="2">
    <source>
        <dbReference type="SAM" id="MobiDB-lite"/>
    </source>
</evidence>
<evidence type="ECO:0000313" key="5">
    <source>
        <dbReference type="Proteomes" id="UP001431784"/>
    </source>
</evidence>
<dbReference type="Proteomes" id="UP001431784">
    <property type="component" value="Unassembled WGS sequence"/>
</dbReference>
<keyword evidence="3" id="KW-0472">Membrane</keyword>
<comment type="caution">
    <text evidence="4">The sequence shown here is derived from an EMBL/GenBank/DDBJ whole genome shotgun (WGS) entry which is preliminary data.</text>
</comment>
<evidence type="ECO:0000256" key="1">
    <source>
        <dbReference type="SAM" id="Coils"/>
    </source>
</evidence>
<evidence type="ECO:0008006" key="6">
    <source>
        <dbReference type="Google" id="ProtNLM"/>
    </source>
</evidence>
<sequence length="133" mass="14178">MSRQPVSKLKQEGKETAQSVKAHADAAAHDVADLADKTYEELKEQLALVKSDLADLTEATRQAGIATANQAKASARRTGRRAVKMAEDGYDYATDQLDEALEGAETFAKERPAMAMGIAAGAGFLLALALSRR</sequence>
<evidence type="ECO:0000256" key="3">
    <source>
        <dbReference type="SAM" id="Phobius"/>
    </source>
</evidence>
<proteinExistence type="predicted"/>
<evidence type="ECO:0000313" key="4">
    <source>
        <dbReference type="EMBL" id="MDD7971361.1"/>
    </source>
</evidence>
<dbReference type="EMBL" id="JAQZSM010000007">
    <property type="protein sequence ID" value="MDD7971361.1"/>
    <property type="molecule type" value="Genomic_DNA"/>
</dbReference>
<organism evidence="4 5">
    <name type="scientific">Roseinatronobacter alkalisoli</name>
    <dbReference type="NCBI Taxonomy" id="3028235"/>
    <lineage>
        <taxon>Bacteria</taxon>
        <taxon>Pseudomonadati</taxon>
        <taxon>Pseudomonadota</taxon>
        <taxon>Alphaproteobacteria</taxon>
        <taxon>Rhodobacterales</taxon>
        <taxon>Paracoccaceae</taxon>
        <taxon>Roseinatronobacter</taxon>
    </lineage>
</organism>
<keyword evidence="3" id="KW-1133">Transmembrane helix</keyword>
<protein>
    <recommendedName>
        <fullName evidence="6">DUF883 domain-containing protein</fullName>
    </recommendedName>
</protein>